<dbReference type="Pfam" id="PF01494">
    <property type="entry name" value="FAD_binding_3"/>
    <property type="match status" value="1"/>
</dbReference>
<keyword evidence="3 4" id="KW-0472">Membrane</keyword>
<feature type="domain" description="FAD-binding" evidence="5">
    <location>
        <begin position="124"/>
        <end position="180"/>
    </location>
</feature>
<dbReference type="AlphaFoldDB" id="A0A8D0HQ32"/>
<keyword evidence="3" id="KW-0256">Endoplasmic reticulum</keyword>
<comment type="cofactor">
    <cofactor evidence="3">
        <name>FAD</name>
        <dbReference type="ChEBI" id="CHEBI:57692"/>
    </cofactor>
</comment>
<evidence type="ECO:0000259" key="5">
    <source>
        <dbReference type="Pfam" id="PF01494"/>
    </source>
</evidence>
<comment type="similarity">
    <text evidence="3">Belongs to the squalene monooxygenase family.</text>
</comment>
<dbReference type="SUPFAM" id="SSF51905">
    <property type="entry name" value="FAD/NAD(P)-binding domain"/>
    <property type="match status" value="1"/>
</dbReference>
<dbReference type="GO" id="GO:0008203">
    <property type="term" value="P:cholesterol metabolic process"/>
    <property type="evidence" value="ECO:0007669"/>
    <property type="project" value="TreeGrafter"/>
</dbReference>
<dbReference type="InterPro" id="IPR036188">
    <property type="entry name" value="FAD/NAD-bd_sf"/>
</dbReference>
<feature type="transmembrane region" description="Helical" evidence="4">
    <location>
        <begin position="62"/>
        <end position="80"/>
    </location>
</feature>
<dbReference type="Gene3D" id="3.50.50.60">
    <property type="entry name" value="FAD/NAD(P)-binding domain"/>
    <property type="match status" value="1"/>
</dbReference>
<keyword evidence="3" id="KW-0560">Oxidoreductase</keyword>
<dbReference type="GO" id="GO:0005789">
    <property type="term" value="C:endoplasmic reticulum membrane"/>
    <property type="evidence" value="ECO:0007669"/>
    <property type="project" value="UniProtKB-SubCell"/>
</dbReference>
<evidence type="ECO:0000313" key="7">
    <source>
        <dbReference type="Proteomes" id="UP000694392"/>
    </source>
</evidence>
<keyword evidence="3" id="KW-0274">FAD</keyword>
<name>A0A8D0HQ32_SPHPU</name>
<dbReference type="GeneTree" id="ENSGT00390000011759"/>
<organism evidence="6 7">
    <name type="scientific">Sphenodon punctatus</name>
    <name type="common">Tuatara</name>
    <name type="synonym">Hatteria punctata</name>
    <dbReference type="NCBI Taxonomy" id="8508"/>
    <lineage>
        <taxon>Eukaryota</taxon>
        <taxon>Metazoa</taxon>
        <taxon>Chordata</taxon>
        <taxon>Craniata</taxon>
        <taxon>Vertebrata</taxon>
        <taxon>Euteleostomi</taxon>
        <taxon>Lepidosauria</taxon>
        <taxon>Sphenodontia</taxon>
        <taxon>Sphenodontidae</taxon>
        <taxon>Sphenodon</taxon>
    </lineage>
</organism>
<dbReference type="InterPro" id="IPR040125">
    <property type="entry name" value="Squalene_monox"/>
</dbReference>
<keyword evidence="7" id="KW-1185">Reference proteome</keyword>
<protein>
    <recommendedName>
        <fullName evidence="3">Squalene monooxygenase</fullName>
        <ecNumber evidence="3">1.14.14.17</ecNumber>
    </recommendedName>
</protein>
<keyword evidence="4" id="KW-1133">Transmembrane helix</keyword>
<feature type="transmembrane region" description="Helical" evidence="4">
    <location>
        <begin position="28"/>
        <end position="46"/>
    </location>
</feature>
<evidence type="ECO:0000256" key="4">
    <source>
        <dbReference type="SAM" id="Phobius"/>
    </source>
</evidence>
<dbReference type="GO" id="GO:0016126">
    <property type="term" value="P:sterol biosynthetic process"/>
    <property type="evidence" value="ECO:0007669"/>
    <property type="project" value="UniProtKB-UniRule"/>
</dbReference>
<keyword evidence="4" id="KW-0812">Transmembrane</keyword>
<accession>A0A8D0HQ32</accession>
<dbReference type="InterPro" id="IPR002938">
    <property type="entry name" value="FAD-bd"/>
</dbReference>
<dbReference type="PANTHER" id="PTHR10835">
    <property type="entry name" value="SQUALENE MONOOXYGENASE"/>
    <property type="match status" value="1"/>
</dbReference>
<keyword evidence="3" id="KW-0285">Flavoprotein</keyword>
<comment type="function">
    <text evidence="3">Catalyzes the stereospecific oxidation of squalene to (S)-2,3-epoxysqualene, and is considered to be a rate-limiting enzyme in steroid biosynthesis.</text>
</comment>
<dbReference type="GO" id="GO:0004506">
    <property type="term" value="F:squalene monooxygenase activity"/>
    <property type="evidence" value="ECO:0007669"/>
    <property type="project" value="UniProtKB-UniRule"/>
</dbReference>
<dbReference type="Ensembl" id="ENSSPUT00000024668.1">
    <property type="protein sequence ID" value="ENSSPUP00000023132.1"/>
    <property type="gene ID" value="ENSSPUG00000017759.1"/>
</dbReference>
<sequence length="182" mass="19844">MWTFLGIASFIYVYKKCGDLMSYVNKEVLLIMLVFFSLGMLLSYRYRSGGLKQQKQHKQSHFGLLSDILSALPLIGLFWTKAAPGLNQEQQPKSRKGKRGANVLETTETETATAATVAAQSDPEVIIVGSGVLGSALAAVLSRDGRNVTVIERDLKEPDRIVGELLQPGGYNALKDLGLEGK</sequence>
<comment type="similarity">
    <text evidence="1">Belongs to the flavin monoamine oxidase family. FIG1 subfamily.</text>
</comment>
<dbReference type="EC" id="1.14.14.17" evidence="3"/>
<dbReference type="PANTHER" id="PTHR10835:SF0">
    <property type="entry name" value="SQUALENE MONOOXYGENASE"/>
    <property type="match status" value="1"/>
</dbReference>
<comment type="subcellular location">
    <subcellularLocation>
        <location evidence="3">Endoplasmic reticulum membrane</location>
        <topology evidence="3">Peripheral membrane protein</topology>
    </subcellularLocation>
</comment>
<dbReference type="OMA" id="FWAKPNA"/>
<evidence type="ECO:0000256" key="1">
    <source>
        <dbReference type="ARBA" id="ARBA00005465"/>
    </source>
</evidence>
<evidence type="ECO:0000256" key="3">
    <source>
        <dbReference type="RuleBase" id="RU367121"/>
    </source>
</evidence>
<comment type="catalytic activity">
    <reaction evidence="3">
        <text>squalene + reduced [NADPH--hemoprotein reductase] + O2 = (S)-2,3-epoxysqualene + oxidized [NADPH--hemoprotein reductase] + H2O + H(+)</text>
        <dbReference type="Rhea" id="RHEA:25282"/>
        <dbReference type="Rhea" id="RHEA-COMP:11964"/>
        <dbReference type="Rhea" id="RHEA-COMP:11965"/>
        <dbReference type="ChEBI" id="CHEBI:15377"/>
        <dbReference type="ChEBI" id="CHEBI:15378"/>
        <dbReference type="ChEBI" id="CHEBI:15379"/>
        <dbReference type="ChEBI" id="CHEBI:15440"/>
        <dbReference type="ChEBI" id="CHEBI:15441"/>
        <dbReference type="ChEBI" id="CHEBI:57618"/>
        <dbReference type="ChEBI" id="CHEBI:58210"/>
        <dbReference type="EC" id="1.14.14.17"/>
    </reaction>
</comment>
<evidence type="ECO:0000256" key="2">
    <source>
        <dbReference type="ARBA" id="ARBA00023180"/>
    </source>
</evidence>
<proteinExistence type="inferred from homology"/>
<dbReference type="Proteomes" id="UP000694392">
    <property type="component" value="Unplaced"/>
</dbReference>
<reference evidence="6" key="1">
    <citation type="submission" date="2025-08" db="UniProtKB">
        <authorList>
            <consortium name="Ensembl"/>
        </authorList>
    </citation>
    <scope>IDENTIFICATION</scope>
</reference>
<dbReference type="UniPathway" id="UPA00767">
    <property type="reaction ID" value="UER00752"/>
</dbReference>
<keyword evidence="2" id="KW-0325">Glycoprotein</keyword>
<dbReference type="GO" id="GO:0071949">
    <property type="term" value="F:FAD binding"/>
    <property type="evidence" value="ECO:0007669"/>
    <property type="project" value="InterPro"/>
</dbReference>
<reference evidence="6" key="2">
    <citation type="submission" date="2025-09" db="UniProtKB">
        <authorList>
            <consortium name="Ensembl"/>
        </authorList>
    </citation>
    <scope>IDENTIFICATION</scope>
</reference>
<evidence type="ECO:0000313" key="6">
    <source>
        <dbReference type="Ensembl" id="ENSSPUP00000023132.1"/>
    </source>
</evidence>